<dbReference type="EC" id="5.6.2.3" evidence="10"/>
<keyword evidence="6" id="KW-0347">Helicase</keyword>
<dbReference type="InterPro" id="IPR007694">
    <property type="entry name" value="DNA_helicase_DnaB-like_C"/>
</dbReference>
<evidence type="ECO:0000256" key="2">
    <source>
        <dbReference type="ARBA" id="ARBA00022515"/>
    </source>
</evidence>
<keyword evidence="2" id="KW-0639">Primosome</keyword>
<dbReference type="RefSeq" id="WP_052564172.1">
    <property type="nucleotide sequence ID" value="NZ_BAFN01000001.1"/>
</dbReference>
<dbReference type="EMBL" id="BAFN01000001">
    <property type="protein sequence ID" value="GAN34107.1"/>
    <property type="molecule type" value="Genomic_DNA"/>
</dbReference>
<dbReference type="PROSITE" id="PS51199">
    <property type="entry name" value="SF4_HELICASE"/>
    <property type="match status" value="1"/>
</dbReference>
<organism evidence="13 14">
    <name type="scientific">Candidatus Brocadia sinica JPN1</name>
    <dbReference type="NCBI Taxonomy" id="1197129"/>
    <lineage>
        <taxon>Bacteria</taxon>
        <taxon>Pseudomonadati</taxon>
        <taxon>Planctomycetota</taxon>
        <taxon>Candidatus Brocadiia</taxon>
        <taxon>Candidatus Brocadiales</taxon>
        <taxon>Candidatus Brocadiaceae</taxon>
        <taxon>Candidatus Brocadia</taxon>
    </lineage>
</organism>
<evidence type="ECO:0000256" key="4">
    <source>
        <dbReference type="ARBA" id="ARBA00022741"/>
    </source>
</evidence>
<comment type="caution">
    <text evidence="13">The sequence shown here is derived from an EMBL/GenBank/DDBJ whole genome shotgun (WGS) entry which is preliminary data.</text>
</comment>
<evidence type="ECO:0000313" key="14">
    <source>
        <dbReference type="Proteomes" id="UP000032309"/>
    </source>
</evidence>
<evidence type="ECO:0000313" key="13">
    <source>
        <dbReference type="EMBL" id="GAN34107.1"/>
    </source>
</evidence>
<dbReference type="SUPFAM" id="SSF48024">
    <property type="entry name" value="N-terminal domain of DnaB helicase"/>
    <property type="match status" value="1"/>
</dbReference>
<dbReference type="InterPro" id="IPR007693">
    <property type="entry name" value="DNA_helicase_DnaB-like_N"/>
</dbReference>
<evidence type="ECO:0000256" key="6">
    <source>
        <dbReference type="ARBA" id="ARBA00022806"/>
    </source>
</evidence>
<evidence type="ECO:0000256" key="10">
    <source>
        <dbReference type="ARBA" id="ARBA00044969"/>
    </source>
</evidence>
<keyword evidence="8" id="KW-0238">DNA-binding</keyword>
<comment type="similarity">
    <text evidence="1">Belongs to the helicase family. DnaB subfamily.</text>
</comment>
<reference evidence="14" key="1">
    <citation type="journal article" date="2015" name="Genome Announc.">
        <title>Draft Genome Sequence of an Anaerobic Ammonium-Oxidizing Bacterium, "Candidatus Brocadia sinica".</title>
        <authorList>
            <person name="Oshiki M."/>
            <person name="Shinyako-Hata K."/>
            <person name="Satoh H."/>
            <person name="Okabe S."/>
        </authorList>
    </citation>
    <scope>NUCLEOTIDE SEQUENCE [LARGE SCALE GENOMIC DNA]</scope>
    <source>
        <strain evidence="14">JPN1</strain>
    </source>
</reference>
<keyword evidence="9" id="KW-0413">Isomerase</keyword>
<dbReference type="InterPro" id="IPR027032">
    <property type="entry name" value="Twinkle-like"/>
</dbReference>
<dbReference type="Proteomes" id="UP000032309">
    <property type="component" value="Unassembled WGS sequence"/>
</dbReference>
<dbReference type="InterPro" id="IPR016136">
    <property type="entry name" value="DNA_helicase_N/primase_C"/>
</dbReference>
<proteinExistence type="inferred from homology"/>
<name>A0ABQ0K032_9BACT</name>
<gene>
    <name evidence="13" type="ORF">BROSI_A2643</name>
</gene>
<dbReference type="SUPFAM" id="SSF52540">
    <property type="entry name" value="P-loop containing nucleoside triphosphate hydrolases"/>
    <property type="match status" value="1"/>
</dbReference>
<keyword evidence="3" id="KW-0235">DNA replication</keyword>
<dbReference type="PANTHER" id="PTHR12873">
    <property type="entry name" value="T7-LIKE MITOCHONDRIAL DNA HELICASE"/>
    <property type="match status" value="1"/>
</dbReference>
<keyword evidence="14" id="KW-1185">Reference proteome</keyword>
<dbReference type="Gene3D" id="1.10.860.10">
    <property type="entry name" value="DNAb Helicase, Chain A"/>
    <property type="match status" value="1"/>
</dbReference>
<evidence type="ECO:0000259" key="12">
    <source>
        <dbReference type="PROSITE" id="PS51199"/>
    </source>
</evidence>
<dbReference type="Pfam" id="PF03796">
    <property type="entry name" value="DnaB_C"/>
    <property type="match status" value="1"/>
</dbReference>
<dbReference type="PANTHER" id="PTHR12873:SF0">
    <property type="entry name" value="TWINKLE MTDNA HELICASE"/>
    <property type="match status" value="1"/>
</dbReference>
<dbReference type="InterPro" id="IPR036185">
    <property type="entry name" value="DNA_heli_DnaB-like_N_sf"/>
</dbReference>
<evidence type="ECO:0000256" key="8">
    <source>
        <dbReference type="ARBA" id="ARBA00023125"/>
    </source>
</evidence>
<keyword evidence="5" id="KW-0378">Hydrolase</keyword>
<accession>A0ABQ0K032</accession>
<keyword evidence="4" id="KW-0547">Nucleotide-binding</keyword>
<evidence type="ECO:0000256" key="5">
    <source>
        <dbReference type="ARBA" id="ARBA00022801"/>
    </source>
</evidence>
<dbReference type="Pfam" id="PF00772">
    <property type="entry name" value="DnaB"/>
    <property type="match status" value="1"/>
</dbReference>
<feature type="domain" description="SF4 helicase" evidence="12">
    <location>
        <begin position="167"/>
        <end position="422"/>
    </location>
</feature>
<dbReference type="Gene3D" id="3.40.50.300">
    <property type="entry name" value="P-loop containing nucleotide triphosphate hydrolases"/>
    <property type="match status" value="1"/>
</dbReference>
<comment type="catalytic activity">
    <reaction evidence="11">
        <text>ATP + H2O = ADP + phosphate + H(+)</text>
        <dbReference type="Rhea" id="RHEA:13065"/>
        <dbReference type="ChEBI" id="CHEBI:15377"/>
        <dbReference type="ChEBI" id="CHEBI:15378"/>
        <dbReference type="ChEBI" id="CHEBI:30616"/>
        <dbReference type="ChEBI" id="CHEBI:43474"/>
        <dbReference type="ChEBI" id="CHEBI:456216"/>
        <dbReference type="EC" id="5.6.2.3"/>
    </reaction>
</comment>
<protein>
    <recommendedName>
        <fullName evidence="10">DNA 5'-3' helicase</fullName>
        <ecNumber evidence="10">5.6.2.3</ecNumber>
    </recommendedName>
</protein>
<evidence type="ECO:0000256" key="7">
    <source>
        <dbReference type="ARBA" id="ARBA00022840"/>
    </source>
</evidence>
<evidence type="ECO:0000256" key="3">
    <source>
        <dbReference type="ARBA" id="ARBA00022705"/>
    </source>
</evidence>
<evidence type="ECO:0000256" key="1">
    <source>
        <dbReference type="ARBA" id="ARBA00008428"/>
    </source>
</evidence>
<evidence type="ECO:0000256" key="9">
    <source>
        <dbReference type="ARBA" id="ARBA00023235"/>
    </source>
</evidence>
<sequence>MNLDRPLPHSIEAETCVLGCMILDNSLLEKAQQIFSKKDVFYARKNQVLYDCMIELHIKKLPIDLTNLRYALKESDLLDLVGEDYLVALEDTVPHVLSFEFYANEVLRLFNDRKKIELATRIIEGAYAGKYTDVSEFISSFENHKADSDGIVQPMSLEAEVMKLHENGGLQPGLSTGWPEVDKYYTVKPGQLTIVTGIPSHGKSTWVTNFMVNFAKRHQWKFAVFSPENQPLSRYIGEIISMYVDRDKSFNKLSQGEVLYSLEWVHNHFVFLEQSDTGLTVDDLIGKAKACISRFGVKGFVFDPWNEVNHSRLDGQTETEYVSLALSKLKRLAQGNNIHVWLVAHPTKLQKRVDGTYGVPTLYDISGSAHFRNKADCGLSIWRDILDVENKTEVHIQKIRFREVGKPGMAILKYNVFSNRFG</sequence>
<dbReference type="InterPro" id="IPR027417">
    <property type="entry name" value="P-loop_NTPase"/>
</dbReference>
<evidence type="ECO:0000256" key="11">
    <source>
        <dbReference type="ARBA" id="ARBA00048954"/>
    </source>
</evidence>
<keyword evidence="7" id="KW-0067">ATP-binding</keyword>